<dbReference type="SUPFAM" id="SSF56059">
    <property type="entry name" value="Glutathione synthetase ATP-binding domain-like"/>
    <property type="match status" value="1"/>
</dbReference>
<evidence type="ECO:0000259" key="2">
    <source>
        <dbReference type="PROSITE" id="PS50975"/>
    </source>
</evidence>
<dbReference type="GO" id="GO:0046872">
    <property type="term" value="F:metal ion binding"/>
    <property type="evidence" value="ECO:0007669"/>
    <property type="project" value="InterPro"/>
</dbReference>
<dbReference type="RefSeq" id="WP_092561503.1">
    <property type="nucleotide sequence ID" value="NZ_FNQV01000002.1"/>
</dbReference>
<dbReference type="InterPro" id="IPR011761">
    <property type="entry name" value="ATP-grasp"/>
</dbReference>
<keyword evidence="1" id="KW-0547">Nucleotide-binding</keyword>
<sequence length="413" mass="44926">MHSDSSTTAVVLGGDIGAYSVARAFFQATGNKPAIISAFGGGIVRDSSIAELIVEPDMEDLAVLKARLLELDSRITSPHIIAVASADWNVESLLSLREQLPPRWIVPYPDAQTVAKATDKASFSAMCERLGVPHPRSIVREPGGDIPLDGQALTYPIVAKATDTPAYHEVEFVGKKKVFTFESPEEARIALGAADDAGYQGDFLLQEYVPGPDSQMRVLNLYCQEGGRVVFAGLGRVLLEEHAPSAIGNSAAIITEMDPGIVAEAAKIVADLKWRGFACFDIKIDPRTGSPMIFEMNARLGRAHHYLTAVGANPAEFYLRDFVAGEVIERCYTVAKEGLYTVVPISLLMLYTPGQRARIAKLVASGRVASPLFNTAERHPKRWGYVLAAYVNQWRKFLRHHPPSKVNRPGLSG</sequence>
<proteinExistence type="predicted"/>
<dbReference type="AlphaFoldDB" id="A0A1H3WFB9"/>
<evidence type="ECO:0000313" key="4">
    <source>
        <dbReference type="Proteomes" id="UP000199288"/>
    </source>
</evidence>
<gene>
    <name evidence="3" type="ORF">SAMN02910418_00420</name>
</gene>
<dbReference type="OrthoDB" id="5420347at2"/>
<organism evidence="3 4">
    <name type="scientific">Bowdeniella nasicola</name>
    <dbReference type="NCBI Taxonomy" id="208480"/>
    <lineage>
        <taxon>Bacteria</taxon>
        <taxon>Bacillati</taxon>
        <taxon>Actinomycetota</taxon>
        <taxon>Actinomycetes</taxon>
        <taxon>Actinomycetales</taxon>
        <taxon>Actinomycetaceae</taxon>
        <taxon>Bowdeniella</taxon>
    </lineage>
</organism>
<feature type="domain" description="ATP-grasp" evidence="2">
    <location>
        <begin position="124"/>
        <end position="323"/>
    </location>
</feature>
<keyword evidence="1" id="KW-0067">ATP-binding</keyword>
<protein>
    <submittedName>
        <fullName evidence="3">D-aspartate ligase</fullName>
    </submittedName>
</protein>
<accession>A0A1H3WFB9</accession>
<name>A0A1H3WFB9_9ACTO</name>
<dbReference type="Proteomes" id="UP000199288">
    <property type="component" value="Unassembled WGS sequence"/>
</dbReference>
<evidence type="ECO:0000313" key="3">
    <source>
        <dbReference type="EMBL" id="SDZ85793.1"/>
    </source>
</evidence>
<reference evidence="4" key="1">
    <citation type="submission" date="2016-10" db="EMBL/GenBank/DDBJ databases">
        <authorList>
            <person name="Varghese N."/>
            <person name="Submissions S."/>
        </authorList>
    </citation>
    <scope>NUCLEOTIDE SEQUENCE [LARGE SCALE GENOMIC DNA]</scope>
    <source>
        <strain evidence="4">KPR-1</strain>
    </source>
</reference>
<dbReference type="GO" id="GO:0005524">
    <property type="term" value="F:ATP binding"/>
    <property type="evidence" value="ECO:0007669"/>
    <property type="project" value="UniProtKB-UniRule"/>
</dbReference>
<dbReference type="PROSITE" id="PS50975">
    <property type="entry name" value="ATP_GRASP"/>
    <property type="match status" value="1"/>
</dbReference>
<evidence type="ECO:0000256" key="1">
    <source>
        <dbReference type="PROSITE-ProRule" id="PRU00409"/>
    </source>
</evidence>
<keyword evidence="4" id="KW-1185">Reference proteome</keyword>
<dbReference type="EMBL" id="FNQV01000002">
    <property type="protein sequence ID" value="SDZ85793.1"/>
    <property type="molecule type" value="Genomic_DNA"/>
</dbReference>
<keyword evidence="3" id="KW-0436">Ligase</keyword>
<dbReference type="GO" id="GO:0016874">
    <property type="term" value="F:ligase activity"/>
    <property type="evidence" value="ECO:0007669"/>
    <property type="project" value="UniProtKB-KW"/>
</dbReference>
<dbReference type="Gene3D" id="3.30.470.20">
    <property type="entry name" value="ATP-grasp fold, B domain"/>
    <property type="match status" value="1"/>
</dbReference>